<dbReference type="EMBL" id="BARW01027672">
    <property type="protein sequence ID" value="GAJ04622.1"/>
    <property type="molecule type" value="Genomic_DNA"/>
</dbReference>
<comment type="caution">
    <text evidence="1">The sequence shown here is derived from an EMBL/GenBank/DDBJ whole genome shotgun (WGS) entry which is preliminary data.</text>
</comment>
<proteinExistence type="predicted"/>
<dbReference type="AlphaFoldDB" id="X1UM05"/>
<name>X1UM05_9ZZZZ</name>
<protein>
    <submittedName>
        <fullName evidence="1">Uncharacterized protein</fullName>
    </submittedName>
</protein>
<reference evidence="1" key="1">
    <citation type="journal article" date="2014" name="Front. Microbiol.">
        <title>High frequency of phylogenetically diverse reductive dehalogenase-homologous genes in deep subseafloor sedimentary metagenomes.</title>
        <authorList>
            <person name="Kawai M."/>
            <person name="Futagami T."/>
            <person name="Toyoda A."/>
            <person name="Takaki Y."/>
            <person name="Nishi S."/>
            <person name="Hori S."/>
            <person name="Arai W."/>
            <person name="Tsubouchi T."/>
            <person name="Morono Y."/>
            <person name="Uchiyama I."/>
            <person name="Ito T."/>
            <person name="Fujiyama A."/>
            <person name="Inagaki F."/>
            <person name="Takami H."/>
        </authorList>
    </citation>
    <scope>NUCLEOTIDE SEQUENCE</scope>
    <source>
        <strain evidence="1">Expedition CK06-06</strain>
    </source>
</reference>
<accession>X1UM05</accession>
<organism evidence="1">
    <name type="scientific">marine sediment metagenome</name>
    <dbReference type="NCBI Taxonomy" id="412755"/>
    <lineage>
        <taxon>unclassified sequences</taxon>
        <taxon>metagenomes</taxon>
        <taxon>ecological metagenomes</taxon>
    </lineage>
</organism>
<gene>
    <name evidence="1" type="ORF">S12H4_44852</name>
</gene>
<sequence>MPKQKRWTIKRHLDQVILHLDNAVNLTVLVGHEFEAPHPDYYEAFCLIATMVTTIKERVI</sequence>
<feature type="non-terminal residue" evidence="1">
    <location>
        <position position="60"/>
    </location>
</feature>
<evidence type="ECO:0000313" key="1">
    <source>
        <dbReference type="EMBL" id="GAJ04622.1"/>
    </source>
</evidence>